<sequence>MDLKRLSGKHKNNKMAYYFKNYWSYFVGNKLQNFQLDKKLHQLDQLDKEYVFKRVNYYYQLDKNHEISNDSKPLNSIPLKKGGKTYFFDFLEHHKYFSQKFKVDYLFGDITHTPNYPTLLKSRPISGQNKNSILMKWNKIRHFLFIKKHPKKYLDKQDLLVWRGKVHPTQPHRINFVQKFIDHPLCDIGKVNTNQLNSNWVKPRMTIEEQLNYKFIMSIEGNDVASNLKWVMSSNSIAVMPKPKFETWFMEGSLKPDYHYIAIKDDFSDLEEKLNFYINHPEKAKTIIKNANQYVKQFQNKEREDIISLLILEKYFAKTQQKTSKYFSN</sequence>
<evidence type="ECO:0000313" key="3">
    <source>
        <dbReference type="EMBL" id="SHI49622.1"/>
    </source>
</evidence>
<evidence type="ECO:0000256" key="1">
    <source>
        <dbReference type="ARBA" id="ARBA00022679"/>
    </source>
</evidence>
<evidence type="ECO:0000313" key="4">
    <source>
        <dbReference type="Proteomes" id="UP000184225"/>
    </source>
</evidence>
<reference evidence="3 4" key="1">
    <citation type="submission" date="2016-11" db="EMBL/GenBank/DDBJ databases">
        <authorList>
            <person name="Jaros S."/>
            <person name="Januszkiewicz K."/>
            <person name="Wedrychowicz H."/>
        </authorList>
    </citation>
    <scope>NUCLEOTIDE SEQUENCE [LARGE SCALE GENOMIC DNA]</scope>
    <source>
        <strain evidence="3 4">DSM 21425</strain>
    </source>
</reference>
<dbReference type="InterPro" id="IPR051091">
    <property type="entry name" value="O-Glucosyltr/Glycosyltrsf_90"/>
</dbReference>
<dbReference type="PANTHER" id="PTHR12203">
    <property type="entry name" value="KDEL LYS-ASP-GLU-LEU CONTAINING - RELATED"/>
    <property type="match status" value="1"/>
</dbReference>
<dbReference type="OrthoDB" id="767964at2"/>
<dbReference type="AlphaFoldDB" id="A0A1M6BLN4"/>
<protein>
    <submittedName>
        <fullName evidence="3">Glycosyl transferase family 90</fullName>
    </submittedName>
</protein>
<dbReference type="STRING" id="579105.SAMN04488096_102116"/>
<dbReference type="InterPro" id="IPR006598">
    <property type="entry name" value="CAP10"/>
</dbReference>
<feature type="domain" description="Glycosyl transferase CAP10" evidence="2">
    <location>
        <begin position="119"/>
        <end position="316"/>
    </location>
</feature>
<accession>A0A1M6BLN4</accession>
<dbReference type="EMBL" id="FQYY01000002">
    <property type="protein sequence ID" value="SHI49622.1"/>
    <property type="molecule type" value="Genomic_DNA"/>
</dbReference>
<dbReference type="GO" id="GO:0016740">
    <property type="term" value="F:transferase activity"/>
    <property type="evidence" value="ECO:0007669"/>
    <property type="project" value="UniProtKB-KW"/>
</dbReference>
<name>A0A1M6BLN4_9FLAO</name>
<dbReference type="Pfam" id="PF05686">
    <property type="entry name" value="Glyco_transf_90"/>
    <property type="match status" value="1"/>
</dbReference>
<organism evidence="3 4">
    <name type="scientific">Mesonia phycicola</name>
    <dbReference type="NCBI Taxonomy" id="579105"/>
    <lineage>
        <taxon>Bacteria</taxon>
        <taxon>Pseudomonadati</taxon>
        <taxon>Bacteroidota</taxon>
        <taxon>Flavobacteriia</taxon>
        <taxon>Flavobacteriales</taxon>
        <taxon>Flavobacteriaceae</taxon>
        <taxon>Mesonia</taxon>
    </lineage>
</organism>
<proteinExistence type="predicted"/>
<evidence type="ECO:0000259" key="2">
    <source>
        <dbReference type="SMART" id="SM00672"/>
    </source>
</evidence>
<keyword evidence="4" id="KW-1185">Reference proteome</keyword>
<dbReference type="SMART" id="SM00672">
    <property type="entry name" value="CAP10"/>
    <property type="match status" value="1"/>
</dbReference>
<gene>
    <name evidence="3" type="ORF">SAMN04488096_102116</name>
</gene>
<dbReference type="PANTHER" id="PTHR12203:SF35">
    <property type="entry name" value="PROTEIN O-GLUCOSYLTRANSFERASE 1"/>
    <property type="match status" value="1"/>
</dbReference>
<dbReference type="RefSeq" id="WP_073148234.1">
    <property type="nucleotide sequence ID" value="NZ_FQYY01000002.1"/>
</dbReference>
<keyword evidence="1 3" id="KW-0808">Transferase</keyword>
<dbReference type="Proteomes" id="UP000184225">
    <property type="component" value="Unassembled WGS sequence"/>
</dbReference>